<dbReference type="PANTHER" id="PTHR30115:SF11">
    <property type="entry name" value="NITROGEN REGULATORY PROTEIN P-II HOMOLOG"/>
    <property type="match status" value="1"/>
</dbReference>
<comment type="similarity">
    <text evidence="8">Belongs to the P(II) protein family.</text>
</comment>
<dbReference type="GO" id="GO:0030234">
    <property type="term" value="F:enzyme regulator activity"/>
    <property type="evidence" value="ECO:0007669"/>
    <property type="project" value="InterPro"/>
</dbReference>
<evidence type="ECO:0000256" key="1">
    <source>
        <dbReference type="ARBA" id="ARBA00011233"/>
    </source>
</evidence>
<sequence>MKKIEAVIKPFKLDEVREAISELGISGLTVTEVKGFGRQKGHTELYRGAEYVVDFLPKTKVEVVIADEQVDAVIEAIVKAAHTGKIGDGKIFVTPVEHVVRIRTGETNEAAI</sequence>
<evidence type="ECO:0000256" key="4">
    <source>
        <dbReference type="ARBA" id="ARBA00023015"/>
    </source>
</evidence>
<keyword evidence="5" id="KW-0804">Transcription</keyword>
<evidence type="ECO:0000313" key="10">
    <source>
        <dbReference type="Proteomes" id="UP000192761"/>
    </source>
</evidence>
<organism evidence="9 10">
    <name type="scientific">Andreprevotia lacus DSM 23236</name>
    <dbReference type="NCBI Taxonomy" id="1121001"/>
    <lineage>
        <taxon>Bacteria</taxon>
        <taxon>Pseudomonadati</taxon>
        <taxon>Pseudomonadota</taxon>
        <taxon>Betaproteobacteria</taxon>
        <taxon>Neisseriales</taxon>
        <taxon>Chitinibacteraceae</taxon>
        <taxon>Andreprevotia</taxon>
    </lineage>
</organism>
<dbReference type="STRING" id="1121001.SAMN02745857_00304"/>
<dbReference type="PROSITE" id="PS00496">
    <property type="entry name" value="PII_GLNB_UMP"/>
    <property type="match status" value="1"/>
</dbReference>
<dbReference type="InterPro" id="IPR002332">
    <property type="entry name" value="N-reg_PII_urydylation_site"/>
</dbReference>
<dbReference type="Gene3D" id="3.30.70.120">
    <property type="match status" value="1"/>
</dbReference>
<dbReference type="InterPro" id="IPR017918">
    <property type="entry name" value="N-reg_PII_CS"/>
</dbReference>
<keyword evidence="2 7" id="KW-0597">Phosphoprotein</keyword>
<dbReference type="FunFam" id="3.30.70.120:FF:000001">
    <property type="entry name" value="Nitrogen regulatory protein P-II"/>
    <property type="match status" value="1"/>
</dbReference>
<protein>
    <submittedName>
        <fullName evidence="9">Nitrogen regulatory protein P-II family</fullName>
    </submittedName>
</protein>
<dbReference type="SUPFAM" id="SSF54913">
    <property type="entry name" value="GlnB-like"/>
    <property type="match status" value="1"/>
</dbReference>
<accession>A0A1W1X0T2</accession>
<dbReference type="SMART" id="SM00938">
    <property type="entry name" value="P-II"/>
    <property type="match status" value="1"/>
</dbReference>
<keyword evidence="10" id="KW-1185">Reference proteome</keyword>
<dbReference type="PROSITE" id="PS00638">
    <property type="entry name" value="PII_GLNB_CTER"/>
    <property type="match status" value="1"/>
</dbReference>
<dbReference type="PIRSF" id="PIRSF039144">
    <property type="entry name" value="GlnB"/>
    <property type="match status" value="1"/>
</dbReference>
<reference evidence="9 10" key="1">
    <citation type="submission" date="2017-04" db="EMBL/GenBank/DDBJ databases">
        <authorList>
            <person name="Afonso C.L."/>
            <person name="Miller P.J."/>
            <person name="Scott M.A."/>
            <person name="Spackman E."/>
            <person name="Goraichik I."/>
            <person name="Dimitrov K.M."/>
            <person name="Suarez D.L."/>
            <person name="Swayne D.E."/>
        </authorList>
    </citation>
    <scope>NUCLEOTIDE SEQUENCE [LARGE SCALE GENOMIC DNA]</scope>
    <source>
        <strain evidence="9 10">DSM 23236</strain>
    </source>
</reference>
<comment type="subunit">
    <text evidence="1">Homotrimer.</text>
</comment>
<dbReference type="OrthoDB" id="9802729at2"/>
<dbReference type="NCBIfam" id="NF007946">
    <property type="entry name" value="PRK10665.1"/>
    <property type="match status" value="1"/>
</dbReference>
<dbReference type="InterPro" id="IPR011322">
    <property type="entry name" value="N-reg_PII-like_a/b"/>
</dbReference>
<dbReference type="GO" id="GO:0005829">
    <property type="term" value="C:cytosol"/>
    <property type="evidence" value="ECO:0007669"/>
    <property type="project" value="TreeGrafter"/>
</dbReference>
<keyword evidence="3" id="KW-0547">Nucleotide-binding</keyword>
<evidence type="ECO:0000256" key="6">
    <source>
        <dbReference type="PIRSR" id="PIRSR039144-50"/>
    </source>
</evidence>
<evidence type="ECO:0000256" key="8">
    <source>
        <dbReference type="RuleBase" id="RU003936"/>
    </source>
</evidence>
<evidence type="ECO:0000256" key="7">
    <source>
        <dbReference type="PIRSR" id="PIRSR602187-50"/>
    </source>
</evidence>
<proteinExistence type="inferred from homology"/>
<dbReference type="GO" id="GO:0006808">
    <property type="term" value="P:regulation of nitrogen utilization"/>
    <property type="evidence" value="ECO:0007669"/>
    <property type="project" value="InterPro"/>
</dbReference>
<dbReference type="Proteomes" id="UP000192761">
    <property type="component" value="Unassembled WGS sequence"/>
</dbReference>
<evidence type="ECO:0000256" key="3">
    <source>
        <dbReference type="ARBA" id="ARBA00022741"/>
    </source>
</evidence>
<evidence type="ECO:0000256" key="5">
    <source>
        <dbReference type="ARBA" id="ARBA00023163"/>
    </source>
</evidence>
<dbReference type="Pfam" id="PF00543">
    <property type="entry name" value="P-II"/>
    <property type="match status" value="1"/>
</dbReference>
<dbReference type="InterPro" id="IPR015867">
    <property type="entry name" value="N-reg_PII/ATP_PRibTrfase_C"/>
</dbReference>
<feature type="modified residue" description="O-UMP-tyrosine" evidence="6">
    <location>
        <position position="51"/>
    </location>
</feature>
<evidence type="ECO:0000313" key="9">
    <source>
        <dbReference type="EMBL" id="SMC16991.1"/>
    </source>
</evidence>
<dbReference type="RefSeq" id="WP_084088762.1">
    <property type="nucleotide sequence ID" value="NZ_FWXD01000001.1"/>
</dbReference>
<dbReference type="PANTHER" id="PTHR30115">
    <property type="entry name" value="NITROGEN REGULATORY PROTEIN P-II"/>
    <property type="match status" value="1"/>
</dbReference>
<dbReference type="EMBL" id="FWXD01000001">
    <property type="protein sequence ID" value="SMC16991.1"/>
    <property type="molecule type" value="Genomic_DNA"/>
</dbReference>
<evidence type="ECO:0000256" key="2">
    <source>
        <dbReference type="ARBA" id="ARBA00022553"/>
    </source>
</evidence>
<dbReference type="PRINTS" id="PR00340">
    <property type="entry name" value="PIIGLNB"/>
</dbReference>
<dbReference type="PROSITE" id="PS51343">
    <property type="entry name" value="PII_GLNB_DOM"/>
    <property type="match status" value="1"/>
</dbReference>
<dbReference type="GO" id="GO:0005524">
    <property type="term" value="F:ATP binding"/>
    <property type="evidence" value="ECO:0007669"/>
    <property type="project" value="TreeGrafter"/>
</dbReference>
<keyword evidence="4" id="KW-0805">Transcription regulation</keyword>
<dbReference type="InterPro" id="IPR002187">
    <property type="entry name" value="N-reg_PII"/>
</dbReference>
<name>A0A1W1X0T2_9NEIS</name>
<dbReference type="AlphaFoldDB" id="A0A1W1X0T2"/>
<gene>
    <name evidence="9" type="ORF">SAMN02745857_00304</name>
</gene>